<dbReference type="EMBL" id="ML976614">
    <property type="protein sequence ID" value="KAF1850842.1"/>
    <property type="molecule type" value="Genomic_DNA"/>
</dbReference>
<feature type="transmembrane region" description="Helical" evidence="1">
    <location>
        <begin position="101"/>
        <end position="122"/>
    </location>
</feature>
<keyword evidence="1" id="KW-0472">Membrane</keyword>
<evidence type="ECO:0000313" key="2">
    <source>
        <dbReference type="EMBL" id="KAF1850842.1"/>
    </source>
</evidence>
<dbReference type="AlphaFoldDB" id="A0A9P4GT54"/>
<comment type="caution">
    <text evidence="2">The sequence shown here is derived from an EMBL/GenBank/DDBJ whole genome shotgun (WGS) entry which is preliminary data.</text>
</comment>
<keyword evidence="3" id="KW-1185">Reference proteome</keyword>
<feature type="transmembrane region" description="Helical" evidence="1">
    <location>
        <begin position="142"/>
        <end position="165"/>
    </location>
</feature>
<feature type="transmembrane region" description="Helical" evidence="1">
    <location>
        <begin position="217"/>
        <end position="235"/>
    </location>
</feature>
<evidence type="ECO:0000256" key="1">
    <source>
        <dbReference type="SAM" id="Phobius"/>
    </source>
</evidence>
<dbReference type="Proteomes" id="UP000800039">
    <property type="component" value="Unassembled WGS sequence"/>
</dbReference>
<protein>
    <submittedName>
        <fullName evidence="2">Uncharacterized protein</fullName>
    </submittedName>
</protein>
<keyword evidence="1" id="KW-1133">Transmembrane helix</keyword>
<dbReference type="PANTHER" id="PTHR38848:SF3">
    <property type="entry name" value="G-PROTEIN COUPLED RECEPTORS FAMILY 3 PROFILE DOMAIN-CONTAINING PROTEIN"/>
    <property type="match status" value="1"/>
</dbReference>
<name>A0A9P4GT54_9PLEO</name>
<dbReference type="RefSeq" id="XP_040793405.1">
    <property type="nucleotide sequence ID" value="XM_040930690.1"/>
</dbReference>
<dbReference type="GeneID" id="63847942"/>
<feature type="transmembrane region" description="Helical" evidence="1">
    <location>
        <begin position="20"/>
        <end position="42"/>
    </location>
</feature>
<proteinExistence type="predicted"/>
<feature type="transmembrane region" description="Helical" evidence="1">
    <location>
        <begin position="62"/>
        <end position="81"/>
    </location>
</feature>
<reference evidence="2" key="1">
    <citation type="submission" date="2020-01" db="EMBL/GenBank/DDBJ databases">
        <authorList>
            <consortium name="DOE Joint Genome Institute"/>
            <person name="Haridas S."/>
            <person name="Albert R."/>
            <person name="Binder M."/>
            <person name="Bloem J."/>
            <person name="Labutti K."/>
            <person name="Salamov A."/>
            <person name="Andreopoulos B."/>
            <person name="Baker S.E."/>
            <person name="Barry K."/>
            <person name="Bills G."/>
            <person name="Bluhm B.H."/>
            <person name="Cannon C."/>
            <person name="Castanera R."/>
            <person name="Culley D.E."/>
            <person name="Daum C."/>
            <person name="Ezra D."/>
            <person name="Gonzalez J.B."/>
            <person name="Henrissat B."/>
            <person name="Kuo A."/>
            <person name="Liang C."/>
            <person name="Lipzen A."/>
            <person name="Lutzoni F."/>
            <person name="Magnuson J."/>
            <person name="Mondo S."/>
            <person name="Nolan M."/>
            <person name="Ohm R."/>
            <person name="Pangilinan J."/>
            <person name="Park H.-J."/>
            <person name="Ramirez L."/>
            <person name="Alfaro M."/>
            <person name="Sun H."/>
            <person name="Tritt A."/>
            <person name="Yoshinaga Y."/>
            <person name="Zwiers L.-H."/>
            <person name="Turgeon B.G."/>
            <person name="Goodwin S.B."/>
            <person name="Spatafora J.W."/>
            <person name="Crous P.W."/>
            <person name="Grigoriev I.V."/>
        </authorList>
    </citation>
    <scope>NUCLEOTIDE SEQUENCE</scope>
    <source>
        <strain evidence="2">CBS 394.84</strain>
    </source>
</reference>
<dbReference type="OrthoDB" id="3210850at2759"/>
<keyword evidence="1" id="KW-0812">Transmembrane</keyword>
<accession>A0A9P4GT54</accession>
<organism evidence="2 3">
    <name type="scientific">Cucurbitaria berberidis CBS 394.84</name>
    <dbReference type="NCBI Taxonomy" id="1168544"/>
    <lineage>
        <taxon>Eukaryota</taxon>
        <taxon>Fungi</taxon>
        <taxon>Dikarya</taxon>
        <taxon>Ascomycota</taxon>
        <taxon>Pezizomycotina</taxon>
        <taxon>Dothideomycetes</taxon>
        <taxon>Pleosporomycetidae</taxon>
        <taxon>Pleosporales</taxon>
        <taxon>Pleosporineae</taxon>
        <taxon>Cucurbitariaceae</taxon>
        <taxon>Cucurbitaria</taxon>
    </lineage>
</organism>
<gene>
    <name evidence="2" type="ORF">K460DRAFT_328129</name>
</gene>
<dbReference type="PANTHER" id="PTHR38848">
    <property type="entry name" value="G-PROTEIN COUPLED RECEPTORS FAMILY 3 PROFILE DOMAIN-CONTAINING PROTEIN"/>
    <property type="match status" value="1"/>
</dbReference>
<feature type="transmembrane region" description="Helical" evidence="1">
    <location>
        <begin position="247"/>
        <end position="269"/>
    </location>
</feature>
<evidence type="ECO:0000313" key="3">
    <source>
        <dbReference type="Proteomes" id="UP000800039"/>
    </source>
</evidence>
<sequence>MSLITGMVGHRMRSTDRHQLKNLSLTHVLIYLLYFFSMAFVFSAAVAESGLGLSSYNVCRGAVILCLAFYTSSKVIMYLILVERAHALRAPYMRRTYDWLWITGTLSIAAVFGTIAVTGFIWPIANISRKDGRCRIGLPQFVTIPLLTFDVFINVLLTLVFVYLLSPLVRAGSLPTAAFPASRFTKCFGSLCSRSRARNSVDLHTSNQQRARTIEKLLWRTFIGSCLVLIPTVGNMASLTSFKGRELGWVCLTICSVDVTFTVCVFHWLTLGSSEADERASTALVPDTLSTSNIPSEAVVECDVRC</sequence>